<dbReference type="EMBL" id="LCFK01000032">
    <property type="protein sequence ID" value="KKS92911.1"/>
    <property type="molecule type" value="Genomic_DNA"/>
</dbReference>
<evidence type="ECO:0000313" key="1">
    <source>
        <dbReference type="EMBL" id="KKS92911.1"/>
    </source>
</evidence>
<protein>
    <submittedName>
        <fullName evidence="1">Uncharacterized protein</fullName>
    </submittedName>
</protein>
<dbReference type="Proteomes" id="UP000033980">
    <property type="component" value="Unassembled WGS sequence"/>
</dbReference>
<organism evidence="1 2">
    <name type="scientific">Candidatus Collierbacteria bacterium GW2011_GWC2_43_12</name>
    <dbReference type="NCBI Taxonomy" id="1618390"/>
    <lineage>
        <taxon>Bacteria</taxon>
        <taxon>Candidatus Collieribacteriota</taxon>
    </lineage>
</organism>
<reference evidence="1 2" key="1">
    <citation type="journal article" date="2015" name="Nature">
        <title>rRNA introns, odd ribosomes, and small enigmatic genomes across a large radiation of phyla.</title>
        <authorList>
            <person name="Brown C.T."/>
            <person name="Hug L.A."/>
            <person name="Thomas B.C."/>
            <person name="Sharon I."/>
            <person name="Castelle C.J."/>
            <person name="Singh A."/>
            <person name="Wilkins M.J."/>
            <person name="Williams K.H."/>
            <person name="Banfield J.F."/>
        </authorList>
    </citation>
    <scope>NUCLEOTIDE SEQUENCE [LARGE SCALE GENOMIC DNA]</scope>
</reference>
<evidence type="ECO:0000313" key="2">
    <source>
        <dbReference type="Proteomes" id="UP000033980"/>
    </source>
</evidence>
<comment type="caution">
    <text evidence="1">The sequence shown here is derived from an EMBL/GenBank/DDBJ whole genome shotgun (WGS) entry which is preliminary data.</text>
</comment>
<name>A0A0G1FCP2_9BACT</name>
<sequence>MLDWIMESPDAKKGHDFNLPREVSSMTPKELLRIESVNGIPVEQLNKYLKPVREYVEDLYRVYGMVPDEEMLNRCTPGSEYQNRVWIDRGLIGPHDDIRQVLAFQRAFVDEVLRCEDPNKLIAGEMEKVFFAIKKFESGAGLIEFNGIAGKKMLYTHKFGTPVPAHSPFMDGDASNIHIRVYDVTGADKVDANLLKKCEKTGRTIMLSGLNIDFASKYGFYEEAETLLEYDSLLDGGKASIKNIFTFLPDGLTILGITNMDIEELRSRYAHFQEKYKKVKV</sequence>
<proteinExistence type="predicted"/>
<accession>A0A0G1FCP2</accession>
<gene>
    <name evidence="1" type="ORF">UV68_C0032G0006</name>
</gene>
<dbReference type="AlphaFoldDB" id="A0A0G1FCP2"/>